<evidence type="ECO:0000313" key="3">
    <source>
        <dbReference type="Proteomes" id="UP000824120"/>
    </source>
</evidence>
<name>A0A9J5ZP34_SOLCO</name>
<sequence>ITVPCYITNHESDQDLILGNLFLNKLEDYRNINPNKVAGDVPLAPRPKTSQRYTPDMPISKSKKRKKPRKMKLQAHPQKSKNYIRETEAN</sequence>
<evidence type="ECO:0000256" key="1">
    <source>
        <dbReference type="SAM" id="MobiDB-lite"/>
    </source>
</evidence>
<evidence type="ECO:0000313" key="2">
    <source>
        <dbReference type="EMBL" id="KAG5613852.1"/>
    </source>
</evidence>
<keyword evidence="3" id="KW-1185">Reference proteome</keyword>
<dbReference type="AlphaFoldDB" id="A0A9J5ZP34"/>
<proteinExistence type="predicted"/>
<reference evidence="2 3" key="1">
    <citation type="submission" date="2020-09" db="EMBL/GenBank/DDBJ databases">
        <title>De no assembly of potato wild relative species, Solanum commersonii.</title>
        <authorList>
            <person name="Cho K."/>
        </authorList>
    </citation>
    <scope>NUCLEOTIDE SEQUENCE [LARGE SCALE GENOMIC DNA]</scope>
    <source>
        <strain evidence="2">LZ3.2</strain>
        <tissue evidence="2">Leaf</tissue>
    </source>
</reference>
<feature type="region of interest" description="Disordered" evidence="1">
    <location>
        <begin position="33"/>
        <end position="90"/>
    </location>
</feature>
<feature type="compositionally biased region" description="Basic residues" evidence="1">
    <location>
        <begin position="61"/>
        <end position="73"/>
    </location>
</feature>
<dbReference type="Proteomes" id="UP000824120">
    <property type="component" value="Chromosome 3"/>
</dbReference>
<dbReference type="EMBL" id="JACXVP010000003">
    <property type="protein sequence ID" value="KAG5613852.1"/>
    <property type="molecule type" value="Genomic_DNA"/>
</dbReference>
<feature type="non-terminal residue" evidence="2">
    <location>
        <position position="1"/>
    </location>
</feature>
<gene>
    <name evidence="2" type="ORF">H5410_013676</name>
</gene>
<comment type="caution">
    <text evidence="2">The sequence shown here is derived from an EMBL/GenBank/DDBJ whole genome shotgun (WGS) entry which is preliminary data.</text>
</comment>
<protein>
    <submittedName>
        <fullName evidence="2">Uncharacterized protein</fullName>
    </submittedName>
</protein>
<accession>A0A9J5ZP34</accession>
<organism evidence="2 3">
    <name type="scientific">Solanum commersonii</name>
    <name type="common">Commerson's wild potato</name>
    <name type="synonym">Commerson's nightshade</name>
    <dbReference type="NCBI Taxonomy" id="4109"/>
    <lineage>
        <taxon>Eukaryota</taxon>
        <taxon>Viridiplantae</taxon>
        <taxon>Streptophyta</taxon>
        <taxon>Embryophyta</taxon>
        <taxon>Tracheophyta</taxon>
        <taxon>Spermatophyta</taxon>
        <taxon>Magnoliopsida</taxon>
        <taxon>eudicotyledons</taxon>
        <taxon>Gunneridae</taxon>
        <taxon>Pentapetalae</taxon>
        <taxon>asterids</taxon>
        <taxon>lamiids</taxon>
        <taxon>Solanales</taxon>
        <taxon>Solanaceae</taxon>
        <taxon>Solanoideae</taxon>
        <taxon>Solaneae</taxon>
        <taxon>Solanum</taxon>
    </lineage>
</organism>